<dbReference type="Gene3D" id="3.30.40.10">
    <property type="entry name" value="Zinc/RING finger domain, C3HC4 (zinc finger)"/>
    <property type="match status" value="1"/>
</dbReference>
<evidence type="ECO:0000256" key="5">
    <source>
        <dbReference type="ARBA" id="ARBA00022723"/>
    </source>
</evidence>
<keyword evidence="7" id="KW-0863">Zinc-finger</keyword>
<comment type="pathway">
    <text evidence="2">Protein modification; protein ubiquitination.</text>
</comment>
<dbReference type="Pfam" id="PF22605">
    <property type="entry name" value="IBR_2"/>
    <property type="match status" value="1"/>
</dbReference>
<comment type="caution">
    <text evidence="11">The sequence shown here is derived from an EMBL/GenBank/DDBJ whole genome shotgun (WGS) entry which is preliminary data.</text>
</comment>
<dbReference type="GO" id="GO:0008270">
    <property type="term" value="F:zinc ion binding"/>
    <property type="evidence" value="ECO:0007669"/>
    <property type="project" value="UniProtKB-KW"/>
</dbReference>
<protein>
    <recommendedName>
        <fullName evidence="3">RBR-type E3 ubiquitin transferase</fullName>
        <ecNumber evidence="3">2.3.2.31</ecNumber>
    </recommendedName>
</protein>
<evidence type="ECO:0000256" key="3">
    <source>
        <dbReference type="ARBA" id="ARBA00012251"/>
    </source>
</evidence>
<evidence type="ECO:0000313" key="11">
    <source>
        <dbReference type="EMBL" id="ODM95774.1"/>
    </source>
</evidence>
<evidence type="ECO:0000256" key="4">
    <source>
        <dbReference type="ARBA" id="ARBA00022679"/>
    </source>
</evidence>
<evidence type="ECO:0000256" key="2">
    <source>
        <dbReference type="ARBA" id="ARBA00004906"/>
    </source>
</evidence>
<keyword evidence="4" id="KW-0808">Transferase</keyword>
<comment type="catalytic activity">
    <reaction evidence="1">
        <text>[E2 ubiquitin-conjugating enzyme]-S-ubiquitinyl-L-cysteine + [acceptor protein]-L-lysine = [E2 ubiquitin-conjugating enzyme]-L-cysteine + [acceptor protein]-N(6)-ubiquitinyl-L-lysine.</text>
        <dbReference type="EC" id="2.3.2.31"/>
    </reaction>
</comment>
<sequence length="410" mass="47978">MDNKVGDVVKHEIETECGICFMNFTSEHETAMENPRCQHRFCSTCTFEYFKTRILEHATPSFQCAETNCNVLLDGNYIRNVISSDLTIVNVYDRLVLNDFVVLNKNFKYCPGRSCSNIWKMKVDGAPWYLQKVTCHCENTYCFSCTNEWHFPLPCNLIQDWNERIRLREAPVVDTESDEYRLNLTWIQCNTKPCPRCSTRIEKNGGCNHIFCTNCEYEFCWESPSKSTQFPLSDFTLVVTGIPTRQDHFVTVWAAPVFGTNDTERFQFHKYRYNLETHLFQFSDDRMKDIRMACGMEQLWEASFYKNAIEEMLECRQFLQFSFALLFYLEPDSQAEIFKTNLNNLIKAIGELLDCLEPNLPPKAVGENRARVLQLTYFCKQRRKVLIDLVNDGYLEEKWGWSSSQVPAAN</sequence>
<dbReference type="GO" id="GO:0016567">
    <property type="term" value="P:protein ubiquitination"/>
    <property type="evidence" value="ECO:0007669"/>
    <property type="project" value="InterPro"/>
</dbReference>
<dbReference type="EC" id="2.3.2.31" evidence="3"/>
<evidence type="ECO:0000256" key="6">
    <source>
        <dbReference type="ARBA" id="ARBA00022737"/>
    </source>
</evidence>
<dbReference type="InterPro" id="IPR031127">
    <property type="entry name" value="E3_UB_ligase_RBR"/>
</dbReference>
<dbReference type="OrthoDB" id="69641at2759"/>
<evidence type="ECO:0000256" key="8">
    <source>
        <dbReference type="ARBA" id="ARBA00022786"/>
    </source>
</evidence>
<evidence type="ECO:0000256" key="9">
    <source>
        <dbReference type="ARBA" id="ARBA00022833"/>
    </source>
</evidence>
<keyword evidence="9" id="KW-0862">Zinc</keyword>
<keyword evidence="12" id="KW-1185">Reference proteome</keyword>
<evidence type="ECO:0000256" key="1">
    <source>
        <dbReference type="ARBA" id="ARBA00001798"/>
    </source>
</evidence>
<gene>
    <name evidence="11" type="ORF">Ocin01_10907</name>
</gene>
<name>A0A1D2MSK7_ORCCI</name>
<dbReference type="Gene3D" id="1.20.120.1750">
    <property type="match status" value="2"/>
</dbReference>
<dbReference type="Pfam" id="PF01485">
    <property type="entry name" value="IBR"/>
    <property type="match status" value="1"/>
</dbReference>
<dbReference type="InterPro" id="IPR054694">
    <property type="entry name" value="Parkin-like_IBR"/>
</dbReference>
<keyword evidence="6" id="KW-0677">Repeat</keyword>
<organism evidence="11 12">
    <name type="scientific">Orchesella cincta</name>
    <name type="common">Springtail</name>
    <name type="synonym">Podura cincta</name>
    <dbReference type="NCBI Taxonomy" id="48709"/>
    <lineage>
        <taxon>Eukaryota</taxon>
        <taxon>Metazoa</taxon>
        <taxon>Ecdysozoa</taxon>
        <taxon>Arthropoda</taxon>
        <taxon>Hexapoda</taxon>
        <taxon>Collembola</taxon>
        <taxon>Entomobryomorpha</taxon>
        <taxon>Entomobryoidea</taxon>
        <taxon>Orchesellidae</taxon>
        <taxon>Orchesellinae</taxon>
        <taxon>Orchesella</taxon>
    </lineage>
</organism>
<dbReference type="Proteomes" id="UP000094527">
    <property type="component" value="Unassembled WGS sequence"/>
</dbReference>
<reference evidence="11 12" key="1">
    <citation type="journal article" date="2016" name="Genome Biol. Evol.">
        <title>Gene Family Evolution Reflects Adaptation to Soil Environmental Stressors in the Genome of the Collembolan Orchesella cincta.</title>
        <authorList>
            <person name="Faddeeva-Vakhrusheva A."/>
            <person name="Derks M.F."/>
            <person name="Anvar S.Y."/>
            <person name="Agamennone V."/>
            <person name="Suring W."/>
            <person name="Smit S."/>
            <person name="van Straalen N.M."/>
            <person name="Roelofs D."/>
        </authorList>
    </citation>
    <scope>NUCLEOTIDE SEQUENCE [LARGE SCALE GENOMIC DNA]</scope>
    <source>
        <tissue evidence="11">Mixed pool</tissue>
    </source>
</reference>
<dbReference type="AlphaFoldDB" id="A0A1D2MSK7"/>
<dbReference type="SMART" id="SM00647">
    <property type="entry name" value="IBR"/>
    <property type="match status" value="2"/>
</dbReference>
<dbReference type="InterPro" id="IPR044066">
    <property type="entry name" value="TRIAD_supradom"/>
</dbReference>
<feature type="domain" description="RING-type" evidence="10">
    <location>
        <begin position="13"/>
        <end position="248"/>
    </location>
</feature>
<dbReference type="GO" id="GO:0061630">
    <property type="term" value="F:ubiquitin protein ligase activity"/>
    <property type="evidence" value="ECO:0007669"/>
    <property type="project" value="UniProtKB-EC"/>
</dbReference>
<accession>A0A1D2MSK7</accession>
<dbReference type="STRING" id="48709.A0A1D2MSK7"/>
<dbReference type="SUPFAM" id="SSF57850">
    <property type="entry name" value="RING/U-box"/>
    <property type="match status" value="3"/>
</dbReference>
<proteinExistence type="predicted"/>
<keyword evidence="5" id="KW-0479">Metal-binding</keyword>
<evidence type="ECO:0000256" key="7">
    <source>
        <dbReference type="ARBA" id="ARBA00022771"/>
    </source>
</evidence>
<dbReference type="InterPro" id="IPR002867">
    <property type="entry name" value="IBR_dom"/>
</dbReference>
<dbReference type="EMBL" id="LJIJ01000622">
    <property type="protein sequence ID" value="ODM95774.1"/>
    <property type="molecule type" value="Genomic_DNA"/>
</dbReference>
<evidence type="ECO:0000313" key="12">
    <source>
        <dbReference type="Proteomes" id="UP000094527"/>
    </source>
</evidence>
<dbReference type="PROSITE" id="PS51873">
    <property type="entry name" value="TRIAD"/>
    <property type="match status" value="1"/>
</dbReference>
<dbReference type="InterPro" id="IPR013083">
    <property type="entry name" value="Znf_RING/FYVE/PHD"/>
</dbReference>
<evidence type="ECO:0000259" key="10">
    <source>
        <dbReference type="PROSITE" id="PS51873"/>
    </source>
</evidence>
<keyword evidence="8" id="KW-0833">Ubl conjugation pathway</keyword>
<dbReference type="PANTHER" id="PTHR11685">
    <property type="entry name" value="RBR FAMILY RING FINGER AND IBR DOMAIN-CONTAINING"/>
    <property type="match status" value="1"/>
</dbReference>